<dbReference type="AlphaFoldDB" id="A0A915HL49"/>
<dbReference type="WBParaSite" id="nRc.2.0.1.t02394-RA">
    <property type="protein sequence ID" value="nRc.2.0.1.t02394-RA"/>
    <property type="gene ID" value="nRc.2.0.1.g02394"/>
</dbReference>
<proteinExistence type="predicted"/>
<protein>
    <submittedName>
        <fullName evidence="2">Uncharacterized protein</fullName>
    </submittedName>
</protein>
<sequence>MLQNNLLGTVALAQNFSFKTIQEALDDDQWNSLRTHCHRLDPDALNKDFRPVTISKTGLRHYLSVKGKLTKTDTPNNYAGVNINDTSGRNIFHLSMRPSTRAVLVNNKFAGVFTRQTAIGSGVQITIGREILIDILYREGGGRRPRFLVKIFEFTGQFNVVRIFPGGDWG</sequence>
<keyword evidence="1" id="KW-1185">Reference proteome</keyword>
<evidence type="ECO:0000313" key="2">
    <source>
        <dbReference type="WBParaSite" id="nRc.2.0.1.t02394-RA"/>
    </source>
</evidence>
<organism evidence="1 2">
    <name type="scientific">Romanomermis culicivorax</name>
    <name type="common">Nematode worm</name>
    <dbReference type="NCBI Taxonomy" id="13658"/>
    <lineage>
        <taxon>Eukaryota</taxon>
        <taxon>Metazoa</taxon>
        <taxon>Ecdysozoa</taxon>
        <taxon>Nematoda</taxon>
        <taxon>Enoplea</taxon>
        <taxon>Dorylaimia</taxon>
        <taxon>Mermithida</taxon>
        <taxon>Mermithoidea</taxon>
        <taxon>Mermithidae</taxon>
        <taxon>Romanomermis</taxon>
    </lineage>
</organism>
<reference evidence="2" key="1">
    <citation type="submission" date="2022-11" db="UniProtKB">
        <authorList>
            <consortium name="WormBaseParasite"/>
        </authorList>
    </citation>
    <scope>IDENTIFICATION</scope>
</reference>
<evidence type="ECO:0000313" key="1">
    <source>
        <dbReference type="Proteomes" id="UP000887565"/>
    </source>
</evidence>
<name>A0A915HL49_ROMCU</name>
<dbReference type="Proteomes" id="UP000887565">
    <property type="component" value="Unplaced"/>
</dbReference>
<accession>A0A915HL49</accession>